<sequence>MGLNDALRTNILSMEPIPTIKNVIQTHDISAVAVDRSAVNYNALNPSGIWKREKKKARLDDRWCGYCKRHGYTKENCFKLHPEQRINFLNRNTYDPGQKQRSGGQKHGTSV</sequence>
<organism evidence="2 3">
    <name type="scientific">Saponaria officinalis</name>
    <name type="common">Common soapwort</name>
    <name type="synonym">Lychnis saponaria</name>
    <dbReference type="NCBI Taxonomy" id="3572"/>
    <lineage>
        <taxon>Eukaryota</taxon>
        <taxon>Viridiplantae</taxon>
        <taxon>Streptophyta</taxon>
        <taxon>Embryophyta</taxon>
        <taxon>Tracheophyta</taxon>
        <taxon>Spermatophyta</taxon>
        <taxon>Magnoliopsida</taxon>
        <taxon>eudicotyledons</taxon>
        <taxon>Gunneridae</taxon>
        <taxon>Pentapetalae</taxon>
        <taxon>Caryophyllales</taxon>
        <taxon>Caryophyllaceae</taxon>
        <taxon>Caryophylleae</taxon>
        <taxon>Saponaria</taxon>
    </lineage>
</organism>
<dbReference type="AlphaFoldDB" id="A0AAW1HX19"/>
<name>A0AAW1HX19_SAPOF</name>
<dbReference type="Proteomes" id="UP001443914">
    <property type="component" value="Unassembled WGS sequence"/>
</dbReference>
<reference evidence="2" key="1">
    <citation type="submission" date="2024-03" db="EMBL/GenBank/DDBJ databases">
        <title>WGS assembly of Saponaria officinalis var. Norfolk2.</title>
        <authorList>
            <person name="Jenkins J."/>
            <person name="Shu S."/>
            <person name="Grimwood J."/>
            <person name="Barry K."/>
            <person name="Goodstein D."/>
            <person name="Schmutz J."/>
            <person name="Leebens-Mack J."/>
            <person name="Osbourn A."/>
        </authorList>
    </citation>
    <scope>NUCLEOTIDE SEQUENCE [LARGE SCALE GENOMIC DNA]</scope>
    <source>
        <strain evidence="2">JIC</strain>
    </source>
</reference>
<proteinExistence type="predicted"/>
<protein>
    <submittedName>
        <fullName evidence="2">Uncharacterized protein</fullName>
    </submittedName>
</protein>
<accession>A0AAW1HX19</accession>
<gene>
    <name evidence="2" type="ORF">RND81_10G006700</name>
</gene>
<evidence type="ECO:0000256" key="1">
    <source>
        <dbReference type="SAM" id="MobiDB-lite"/>
    </source>
</evidence>
<evidence type="ECO:0000313" key="2">
    <source>
        <dbReference type="EMBL" id="KAK9681493.1"/>
    </source>
</evidence>
<feature type="region of interest" description="Disordered" evidence="1">
    <location>
        <begin position="91"/>
        <end position="111"/>
    </location>
</feature>
<keyword evidence="3" id="KW-1185">Reference proteome</keyword>
<evidence type="ECO:0000313" key="3">
    <source>
        <dbReference type="Proteomes" id="UP001443914"/>
    </source>
</evidence>
<dbReference type="EMBL" id="JBDFQZ010000010">
    <property type="protein sequence ID" value="KAK9681493.1"/>
    <property type="molecule type" value="Genomic_DNA"/>
</dbReference>
<comment type="caution">
    <text evidence="2">The sequence shown here is derived from an EMBL/GenBank/DDBJ whole genome shotgun (WGS) entry which is preliminary data.</text>
</comment>